<keyword evidence="8" id="KW-1185">Reference proteome</keyword>
<dbReference type="GO" id="GO:0044781">
    <property type="term" value="P:bacterial-type flagellum organization"/>
    <property type="evidence" value="ECO:0007669"/>
    <property type="project" value="InterPro"/>
</dbReference>
<dbReference type="InterPro" id="IPR022781">
    <property type="entry name" value="Flagellar_biosynth_FliO"/>
</dbReference>
<keyword evidence="2" id="KW-1003">Cell membrane</keyword>
<gene>
    <name evidence="7" type="ORF">B9Z44_09805</name>
</gene>
<protein>
    <recommendedName>
        <fullName evidence="9">Flagellar protein</fullName>
    </recommendedName>
</protein>
<evidence type="ECO:0000313" key="8">
    <source>
        <dbReference type="Proteomes" id="UP000251341"/>
    </source>
</evidence>
<keyword evidence="3 6" id="KW-0812">Transmembrane</keyword>
<dbReference type="GO" id="GO:0016020">
    <property type="term" value="C:membrane"/>
    <property type="evidence" value="ECO:0007669"/>
    <property type="project" value="InterPro"/>
</dbReference>
<name>A0A315ESU1_9BURK</name>
<comment type="caution">
    <text evidence="7">The sequence shown here is derived from an EMBL/GenBank/DDBJ whole genome shotgun (WGS) entry which is preliminary data.</text>
</comment>
<dbReference type="Proteomes" id="UP000251341">
    <property type="component" value="Unassembled WGS sequence"/>
</dbReference>
<dbReference type="EMBL" id="NESP01000001">
    <property type="protein sequence ID" value="PUE59845.1"/>
    <property type="molecule type" value="Genomic_DNA"/>
</dbReference>
<evidence type="ECO:0008006" key="9">
    <source>
        <dbReference type="Google" id="ProtNLM"/>
    </source>
</evidence>
<evidence type="ECO:0000256" key="3">
    <source>
        <dbReference type="ARBA" id="ARBA00022692"/>
    </source>
</evidence>
<sequence length="90" mass="10083">MQSFDWGQFIASTFSVLLLLCGALWWVKRNRGFSANGMDDKRIQVLEALPLSLKHKMVLIQVDNQMVLASVSPAEVKTLHAWTQEASHAA</sequence>
<organism evidence="7 8">
    <name type="scientific">Limnohabitans curvus</name>
    <dbReference type="NCBI Taxonomy" id="323423"/>
    <lineage>
        <taxon>Bacteria</taxon>
        <taxon>Pseudomonadati</taxon>
        <taxon>Pseudomonadota</taxon>
        <taxon>Betaproteobacteria</taxon>
        <taxon>Burkholderiales</taxon>
        <taxon>Comamonadaceae</taxon>
        <taxon>Limnohabitans</taxon>
    </lineage>
</organism>
<proteinExistence type="predicted"/>
<keyword evidence="4 6" id="KW-1133">Transmembrane helix</keyword>
<reference evidence="7 8" key="1">
    <citation type="submission" date="2017-04" db="EMBL/GenBank/DDBJ databases">
        <title>Unexpected and diverse lifestyles within the genus Limnohabitans.</title>
        <authorList>
            <person name="Kasalicky V."/>
            <person name="Mehrshad M."/>
            <person name="Andrei S.-A."/>
            <person name="Salcher M."/>
            <person name="Kratochvilova H."/>
            <person name="Simek K."/>
            <person name="Ghai R."/>
        </authorList>
    </citation>
    <scope>NUCLEOTIDE SEQUENCE [LARGE SCALE GENOMIC DNA]</scope>
    <source>
        <strain evidence="7 8">MWH-C5</strain>
    </source>
</reference>
<evidence type="ECO:0000256" key="4">
    <source>
        <dbReference type="ARBA" id="ARBA00022989"/>
    </source>
</evidence>
<keyword evidence="5 6" id="KW-0472">Membrane</keyword>
<accession>A0A315ESU1</accession>
<comment type="subcellular location">
    <subcellularLocation>
        <location evidence="1">Cell membrane</location>
    </subcellularLocation>
</comment>
<dbReference type="RefSeq" id="WP_108359683.1">
    <property type="nucleotide sequence ID" value="NZ_NESP01000001.1"/>
</dbReference>
<dbReference type="Pfam" id="PF04347">
    <property type="entry name" value="FliO"/>
    <property type="match status" value="1"/>
</dbReference>
<evidence type="ECO:0000256" key="1">
    <source>
        <dbReference type="ARBA" id="ARBA00004236"/>
    </source>
</evidence>
<evidence type="ECO:0000256" key="5">
    <source>
        <dbReference type="ARBA" id="ARBA00023136"/>
    </source>
</evidence>
<feature type="transmembrane region" description="Helical" evidence="6">
    <location>
        <begin position="6"/>
        <end position="27"/>
    </location>
</feature>
<evidence type="ECO:0000256" key="2">
    <source>
        <dbReference type="ARBA" id="ARBA00022475"/>
    </source>
</evidence>
<dbReference type="AlphaFoldDB" id="A0A315ESU1"/>
<evidence type="ECO:0000256" key="6">
    <source>
        <dbReference type="SAM" id="Phobius"/>
    </source>
</evidence>
<evidence type="ECO:0000313" key="7">
    <source>
        <dbReference type="EMBL" id="PUE59845.1"/>
    </source>
</evidence>